<dbReference type="InterPro" id="IPR012337">
    <property type="entry name" value="RNaseH-like_sf"/>
</dbReference>
<accession>S9V7K4</accession>
<dbReference type="GO" id="GO:0006261">
    <property type="term" value="P:DNA-templated DNA replication"/>
    <property type="evidence" value="ECO:0007669"/>
    <property type="project" value="InterPro"/>
</dbReference>
<dbReference type="OrthoDB" id="275278at2759"/>
<organism evidence="2 3">
    <name type="scientific">Strigomonas culicis</name>
    <dbReference type="NCBI Taxonomy" id="28005"/>
    <lineage>
        <taxon>Eukaryota</taxon>
        <taxon>Discoba</taxon>
        <taxon>Euglenozoa</taxon>
        <taxon>Kinetoplastea</taxon>
        <taxon>Metakinetoplastina</taxon>
        <taxon>Trypanosomatida</taxon>
        <taxon>Trypanosomatidae</taxon>
        <taxon>Strigomonadinae</taxon>
        <taxon>Strigomonas</taxon>
    </lineage>
</organism>
<dbReference type="GO" id="GO:0006302">
    <property type="term" value="P:double-strand break repair"/>
    <property type="evidence" value="ECO:0007669"/>
    <property type="project" value="TreeGrafter"/>
</dbReference>
<evidence type="ECO:0000313" key="3">
    <source>
        <dbReference type="Proteomes" id="UP000015354"/>
    </source>
</evidence>
<dbReference type="PANTHER" id="PTHR10133">
    <property type="entry name" value="DNA POLYMERASE I"/>
    <property type="match status" value="1"/>
</dbReference>
<evidence type="ECO:0000313" key="2">
    <source>
        <dbReference type="EMBL" id="EPY22936.1"/>
    </source>
</evidence>
<keyword evidence="3" id="KW-1185">Reference proteome</keyword>
<dbReference type="PANTHER" id="PTHR10133:SF26">
    <property type="entry name" value="DNA-DIRECTED DNA POLYMERASE"/>
    <property type="match status" value="1"/>
</dbReference>
<dbReference type="InterPro" id="IPR002298">
    <property type="entry name" value="DNA_polymerase_A"/>
</dbReference>
<dbReference type="PRINTS" id="PR00868">
    <property type="entry name" value="DNAPOLI"/>
</dbReference>
<dbReference type="Gene3D" id="1.10.150.20">
    <property type="entry name" value="5' to 3' exonuclease, C-terminal subdomain"/>
    <property type="match status" value="1"/>
</dbReference>
<name>S9V7K4_9TRYP</name>
<dbReference type="InterPro" id="IPR036397">
    <property type="entry name" value="RNaseH_sf"/>
</dbReference>
<dbReference type="GO" id="GO:0003887">
    <property type="term" value="F:DNA-directed DNA polymerase activity"/>
    <property type="evidence" value="ECO:0007669"/>
    <property type="project" value="InterPro"/>
</dbReference>
<dbReference type="SMART" id="SM00482">
    <property type="entry name" value="POLAc"/>
    <property type="match status" value="1"/>
</dbReference>
<dbReference type="InterPro" id="IPR001098">
    <property type="entry name" value="DNA-dir_DNA_pol_A_palm_dom"/>
</dbReference>
<evidence type="ECO:0000259" key="1">
    <source>
        <dbReference type="SMART" id="SM00482"/>
    </source>
</evidence>
<dbReference type="InterPro" id="IPR043502">
    <property type="entry name" value="DNA/RNA_pol_sf"/>
</dbReference>
<dbReference type="Pfam" id="PF00476">
    <property type="entry name" value="DNA_pol_A"/>
    <property type="match status" value="1"/>
</dbReference>
<protein>
    <submittedName>
        <fullName evidence="2">Mitochondrial DNA polymerase I protein D</fullName>
    </submittedName>
</protein>
<dbReference type="FunFam" id="1.10.150.20:FF:000060">
    <property type="entry name" value="Mitochondrial DNA polymerase I protein C"/>
    <property type="match status" value="1"/>
</dbReference>
<comment type="caution">
    <text evidence="2">The sequence shown here is derived from an EMBL/GenBank/DDBJ whole genome shotgun (WGS) entry which is preliminary data.</text>
</comment>
<dbReference type="EMBL" id="ATMH01008023">
    <property type="protein sequence ID" value="EPY22936.1"/>
    <property type="molecule type" value="Genomic_DNA"/>
</dbReference>
<dbReference type="Gene3D" id="3.30.420.10">
    <property type="entry name" value="Ribonuclease H-like superfamily/Ribonuclease H"/>
    <property type="match status" value="1"/>
</dbReference>
<dbReference type="Proteomes" id="UP000015354">
    <property type="component" value="Unassembled WGS sequence"/>
</dbReference>
<gene>
    <name evidence="2" type="ORF">STCU_08023</name>
</gene>
<dbReference type="SUPFAM" id="SSF56672">
    <property type="entry name" value="DNA/RNA polymerases"/>
    <property type="match status" value="1"/>
</dbReference>
<dbReference type="Gene3D" id="3.30.70.370">
    <property type="match status" value="1"/>
</dbReference>
<dbReference type="SUPFAM" id="SSF53098">
    <property type="entry name" value="Ribonuclease H-like"/>
    <property type="match status" value="1"/>
</dbReference>
<sequence length="1532" mass="172663">MDPASGKCAVYCATTNELIVSKMDSLWKCAMWVDEKVGDEFLAGLVFPEGPGSDVKAAAKTLSEKSNKRIVVAPDAWGITYLAFRAQQEVVRGVEAPKSLEHASFLLTNKQYDASIADPAVFNIETGAFETQKLTNRFGPGRSALLIWNVLFNVHKRFGTPGSRKTLNPVDQIIRRVVKAVNIFVVDINVRVGKGTISEGHTMIVTIYDVQKRTQSVHMIRSLAEETTKLNTLTTLLYGEGSSSISLFVPTAKTKSSQLVAFARTCRPKSPFFVTEITSLGPYFSGLPIAKDTVNATDPRTTWTTMRNNCFKDQKHTRKDDDKMDRFLQRGFTALANKLFSDRLHKVSSAIISAHNSVPQQTSADQAFKEVEFLAEDAKKNPVASITSSTFLNKVNINDAEVVFGLQQWKSKIYDNKARLEREKKVVDSLRRYLVVDLETTTVRRYKRIANPFTKENFVVLSGARDYQGNVFMPRRYFDRNVALRYDDASVASDVFLVEKSSKLSLFLPPLDDYDVLVGHNIKFDLLQIWRDAELRKFLSRGGKIWDTMYGEYLLTGHDIKLGHGAGLEDVAKSYGGQIPKLDAVKRAWAEGQETYEIPYATLTEYLHGDLENTELIFRKHMERALAQRQAIIVSARMDGLLCTTEMEYNGLKTNVELAQRQSNELVSKVTEYRNVLQAAVPAEIPPDCRKFFNWSSNQHLITFFFGGKLKLATNARPSKPLPGEPFARHELFLPPGSFPPESYPNGVFLRPPVYVLGIGDCAVMSGSTSEKGTRMFKAYFDAYMKQANFRKSSTMLDCLQREMVSIPRSDTSRKGEVSALANLLPRRHLFLLAAISLGAEGEIVKLFVKNPITGESTTITSEKKGTPLEQFIAAQVEKHTEMILPVDEELSYENAAFVDAQVTIMARDAPFSFHNAVQKDETLSSFIEAHSESNRDTDIKNRYTVCLADTVPVLTFYKHMYPAQGASGKTKERATPVVPLKALSSSGKLAKSKKTLADDYVKKLRQEDSMKPEEWCTYYADIFLHIANESLQREAVASSVKLKRKKKDELVRNDDDLPVLLRQRRAFVGFYNALPDEDRRRLSLMVLLGRTVSTAYDSFTIPCSHDDIVNIDIKGRLETYVPNELEAEQVMRRFRSSATRQLQVGEDTLKYFQNTHQDKTAATIVELRGLEKLIGTYYESTDGGTGMVSLVHAIDSCIHHELIHNKTNTGRLASANPNCQNIPKEDKSSLRDMFISRYGEHGMCIEADYSQLEVVALAVLANDEQMLEDLRHNVDFHCKRVTMMRPDLKYTEVMLRAKKNKEPEFVRLRQQAKIFSFQRQYGAGAKMISASTGLTQDQVRMLIEKESETYRQVDVFNNMVTLSANNYDASLQNGARNVKGHQFFKGMFPVLTGSRYIFTESDIPDSMMQKRGTARKSTNFSPTHLKNYPVQGFAGEIVQIMLGVLYRHFLSNHNYNGLAVLTNTVHDCVWVDSHESIYKEVARDVERIMTDVRRVVNGLFPEMGISVDFPADVVAGENMGVLRPIVEETII</sequence>
<dbReference type="GO" id="GO:0003677">
    <property type="term" value="F:DNA binding"/>
    <property type="evidence" value="ECO:0007669"/>
    <property type="project" value="InterPro"/>
</dbReference>
<proteinExistence type="predicted"/>
<reference evidence="2 3" key="1">
    <citation type="journal article" date="2013" name="PLoS ONE">
        <title>Predicting the Proteins of Angomonas deanei, Strigomonas culicis and Their Respective Endosymbionts Reveals New Aspects of the Trypanosomatidae Family.</title>
        <authorList>
            <person name="Motta M.C."/>
            <person name="Martins A.C."/>
            <person name="de Souza S.S."/>
            <person name="Catta-Preta C.M."/>
            <person name="Silva R."/>
            <person name="Klein C.C."/>
            <person name="de Almeida L.G."/>
            <person name="de Lima Cunha O."/>
            <person name="Ciapina L.P."/>
            <person name="Brocchi M."/>
            <person name="Colabardini A.C."/>
            <person name="de Araujo Lima B."/>
            <person name="Machado C.R."/>
            <person name="de Almeida Soares C.M."/>
            <person name="Probst C.M."/>
            <person name="de Menezes C.B."/>
            <person name="Thompson C.E."/>
            <person name="Bartholomeu D.C."/>
            <person name="Gradia D.F."/>
            <person name="Pavoni D.P."/>
            <person name="Grisard E.C."/>
            <person name="Fantinatti-Garboggini F."/>
            <person name="Marchini F.K."/>
            <person name="Rodrigues-Luiz G.F."/>
            <person name="Wagner G."/>
            <person name="Goldman G.H."/>
            <person name="Fietto J.L."/>
            <person name="Elias M.C."/>
            <person name="Goldman M.H."/>
            <person name="Sagot M.F."/>
            <person name="Pereira M."/>
            <person name="Stoco P.H."/>
            <person name="de Mendonca-Neto R.P."/>
            <person name="Teixeira S.M."/>
            <person name="Maciel T.E."/>
            <person name="de Oliveira Mendes T.A."/>
            <person name="Urmenyi T.P."/>
            <person name="de Souza W."/>
            <person name="Schenkman S."/>
            <person name="de Vasconcelos A.T."/>
        </authorList>
    </citation>
    <scope>NUCLEOTIDE SEQUENCE [LARGE SCALE GENOMIC DNA]</scope>
</reference>
<feature type="domain" description="DNA-directed DNA polymerase family A palm" evidence="1">
    <location>
        <begin position="1228"/>
        <end position="1478"/>
    </location>
</feature>